<dbReference type="EMBL" id="WEIK01000003">
    <property type="protein sequence ID" value="MVF48573.1"/>
    <property type="molecule type" value="Genomic_DNA"/>
</dbReference>
<sequence>MKQKLCRPLRGQARSHRYSAVSGGCAISVGAGLPATACTAGPCLRMKHPVAKWHAAIGHPCGH</sequence>
<evidence type="ECO:0000313" key="2">
    <source>
        <dbReference type="Proteomes" id="UP000440965"/>
    </source>
</evidence>
<proteinExistence type="predicted"/>
<reference evidence="1 2" key="1">
    <citation type="submission" date="2019-10" db="EMBL/GenBank/DDBJ databases">
        <title>XDR Pseudomonas monteilii producing IMP-16 from LCR.</title>
        <authorList>
            <person name="Ballaben A."/>
            <person name="Doi Y."/>
        </authorList>
    </citation>
    <scope>NUCLEOTIDE SEQUENCE [LARGE SCALE GENOMIC DNA]</scope>
    <source>
        <strain evidence="1 2">597/14</strain>
    </source>
</reference>
<organism evidence="1 2">
    <name type="scientific">Pseudomonas monteilii</name>
    <dbReference type="NCBI Taxonomy" id="76759"/>
    <lineage>
        <taxon>Bacteria</taxon>
        <taxon>Pseudomonadati</taxon>
        <taxon>Pseudomonadota</taxon>
        <taxon>Gammaproteobacteria</taxon>
        <taxon>Pseudomonadales</taxon>
        <taxon>Pseudomonadaceae</taxon>
        <taxon>Pseudomonas</taxon>
    </lineage>
</organism>
<comment type="caution">
    <text evidence="1">The sequence shown here is derived from an EMBL/GenBank/DDBJ whole genome shotgun (WGS) entry which is preliminary data.</text>
</comment>
<dbReference type="Proteomes" id="UP000440965">
    <property type="component" value="Unassembled WGS sequence"/>
</dbReference>
<name>A0A6G6UJA0_9PSED</name>
<accession>A0A6G6UJA0</accession>
<gene>
    <name evidence="1" type="ORF">F9Z43_04255</name>
</gene>
<evidence type="ECO:0000313" key="1">
    <source>
        <dbReference type="EMBL" id="MVF48573.1"/>
    </source>
</evidence>
<dbReference type="AlphaFoldDB" id="A0A6G6UJA0"/>
<protein>
    <submittedName>
        <fullName evidence="1">Uncharacterized protein</fullName>
    </submittedName>
</protein>